<name>A0A6A6J8M8_WESOR</name>
<accession>A0A6A6J8M8</accession>
<feature type="compositionally biased region" description="Basic and acidic residues" evidence="1">
    <location>
        <begin position="294"/>
        <end position="303"/>
    </location>
</feature>
<dbReference type="GeneID" id="54546806"/>
<evidence type="ECO:0000256" key="1">
    <source>
        <dbReference type="SAM" id="MobiDB-lite"/>
    </source>
</evidence>
<feature type="region of interest" description="Disordered" evidence="1">
    <location>
        <begin position="281"/>
        <end position="303"/>
    </location>
</feature>
<dbReference type="RefSeq" id="XP_033650460.1">
    <property type="nucleotide sequence ID" value="XM_033793631.1"/>
</dbReference>
<dbReference type="OrthoDB" id="3755880at2759"/>
<proteinExistence type="predicted"/>
<dbReference type="EMBL" id="ML986515">
    <property type="protein sequence ID" value="KAF2272921.1"/>
    <property type="molecule type" value="Genomic_DNA"/>
</dbReference>
<evidence type="ECO:0000313" key="2">
    <source>
        <dbReference type="EMBL" id="KAF2272921.1"/>
    </source>
</evidence>
<keyword evidence="3" id="KW-1185">Reference proteome</keyword>
<reference evidence="2" key="1">
    <citation type="journal article" date="2020" name="Stud. Mycol.">
        <title>101 Dothideomycetes genomes: a test case for predicting lifestyles and emergence of pathogens.</title>
        <authorList>
            <person name="Haridas S."/>
            <person name="Albert R."/>
            <person name="Binder M."/>
            <person name="Bloem J."/>
            <person name="Labutti K."/>
            <person name="Salamov A."/>
            <person name="Andreopoulos B."/>
            <person name="Baker S."/>
            <person name="Barry K."/>
            <person name="Bills G."/>
            <person name="Bluhm B."/>
            <person name="Cannon C."/>
            <person name="Castanera R."/>
            <person name="Culley D."/>
            <person name="Daum C."/>
            <person name="Ezra D."/>
            <person name="Gonzalez J."/>
            <person name="Henrissat B."/>
            <person name="Kuo A."/>
            <person name="Liang C."/>
            <person name="Lipzen A."/>
            <person name="Lutzoni F."/>
            <person name="Magnuson J."/>
            <person name="Mondo S."/>
            <person name="Nolan M."/>
            <person name="Ohm R."/>
            <person name="Pangilinan J."/>
            <person name="Park H.-J."/>
            <person name="Ramirez L."/>
            <person name="Alfaro M."/>
            <person name="Sun H."/>
            <person name="Tritt A."/>
            <person name="Yoshinaga Y."/>
            <person name="Zwiers L.-H."/>
            <person name="Turgeon B."/>
            <person name="Goodwin S."/>
            <person name="Spatafora J."/>
            <person name="Crous P."/>
            <person name="Grigoriev I."/>
        </authorList>
    </citation>
    <scope>NUCLEOTIDE SEQUENCE</scope>
    <source>
        <strain evidence="2">CBS 379.55</strain>
    </source>
</reference>
<organism evidence="2 3">
    <name type="scientific">Westerdykella ornata</name>
    <dbReference type="NCBI Taxonomy" id="318751"/>
    <lineage>
        <taxon>Eukaryota</taxon>
        <taxon>Fungi</taxon>
        <taxon>Dikarya</taxon>
        <taxon>Ascomycota</taxon>
        <taxon>Pezizomycotina</taxon>
        <taxon>Dothideomycetes</taxon>
        <taxon>Pleosporomycetidae</taxon>
        <taxon>Pleosporales</taxon>
        <taxon>Sporormiaceae</taxon>
        <taxon>Westerdykella</taxon>
    </lineage>
</organism>
<dbReference type="Proteomes" id="UP000800097">
    <property type="component" value="Unassembled WGS sequence"/>
</dbReference>
<sequence>MARTTARKSPSPSLTLTPLITLPGHTPISTTLTPRQLSLLFPTLHIWMLPSNPLIALLPHNSTTHHGLTTILRWTEHQLLHPHAAFEADLATLIAVHQALAFLGNGPEKHIMRSLDAHIRAEMADELALQDIADLWALRYLPFAEPWIRLLLRHLVAFCRRVEAKFKHPSLPARLRKSRALRCETRDEFRVLHWLWGVEGLFERTERLDAGVDRERLWEAMEGLRVGEMMLRPFLPPGVSAVAGAVVEGRMRVIAEETEEERSVELEELLAGVDGADEQAVAGAEQDGEDADDEASRDREGSGRRYFVENGFESLDRMVLEALRM</sequence>
<protein>
    <submittedName>
        <fullName evidence="2">Uncharacterized protein</fullName>
    </submittedName>
</protein>
<gene>
    <name evidence="2" type="ORF">EI97DRAFT_194702</name>
</gene>
<evidence type="ECO:0000313" key="3">
    <source>
        <dbReference type="Proteomes" id="UP000800097"/>
    </source>
</evidence>
<dbReference type="AlphaFoldDB" id="A0A6A6J8M8"/>